<evidence type="ECO:0000256" key="4">
    <source>
        <dbReference type="ARBA" id="ARBA00023136"/>
    </source>
</evidence>
<dbReference type="AlphaFoldDB" id="A0A1N7MNN3"/>
<dbReference type="PANTHER" id="PTHR34990:SF2">
    <property type="entry name" value="BLL8164 PROTEIN"/>
    <property type="match status" value="1"/>
</dbReference>
<feature type="domain" description="Calcineurin-like phosphoesterase" evidence="7">
    <location>
        <begin position="58"/>
        <end position="257"/>
    </location>
</feature>
<dbReference type="InterPro" id="IPR043461">
    <property type="entry name" value="LpxH-like"/>
</dbReference>
<evidence type="ECO:0000313" key="8">
    <source>
        <dbReference type="EMBL" id="SIS87642.1"/>
    </source>
</evidence>
<dbReference type="InterPro" id="IPR029052">
    <property type="entry name" value="Metallo-depent_PP-like"/>
</dbReference>
<dbReference type="GO" id="GO:0009245">
    <property type="term" value="P:lipid A biosynthetic process"/>
    <property type="evidence" value="ECO:0007669"/>
    <property type="project" value="TreeGrafter"/>
</dbReference>
<dbReference type="FunFam" id="3.60.21.10:FF:000029">
    <property type="entry name" value="UDP-2,3-diacylglucosamine hydrolase"/>
    <property type="match status" value="1"/>
</dbReference>
<evidence type="ECO:0000256" key="5">
    <source>
        <dbReference type="ARBA" id="ARBA00023211"/>
    </source>
</evidence>
<evidence type="ECO:0000313" key="9">
    <source>
        <dbReference type="Proteomes" id="UP000185678"/>
    </source>
</evidence>
<dbReference type="GO" id="GO:0008758">
    <property type="term" value="F:UDP-2,3-diacylglucosamine hydrolase activity"/>
    <property type="evidence" value="ECO:0007669"/>
    <property type="project" value="TreeGrafter"/>
</dbReference>
<evidence type="ECO:0000256" key="2">
    <source>
        <dbReference type="ARBA" id="ARBA00022519"/>
    </source>
</evidence>
<dbReference type="RefSeq" id="WP_084194806.1">
    <property type="nucleotide sequence ID" value="NZ_FTOA01000004.1"/>
</dbReference>
<evidence type="ECO:0000256" key="6">
    <source>
        <dbReference type="SAM" id="MobiDB-lite"/>
    </source>
</evidence>
<dbReference type="InterPro" id="IPR004843">
    <property type="entry name" value="Calcineurin-like_PHP"/>
</dbReference>
<proteinExistence type="predicted"/>
<dbReference type="Gene3D" id="3.60.21.10">
    <property type="match status" value="1"/>
</dbReference>
<keyword evidence="9" id="KW-1185">Reference proteome</keyword>
<keyword evidence="3" id="KW-0479">Metal-binding</keyword>
<evidence type="ECO:0000259" key="7">
    <source>
        <dbReference type="Pfam" id="PF00149"/>
    </source>
</evidence>
<keyword evidence="1" id="KW-1003">Cell membrane</keyword>
<reference evidence="8 9" key="1">
    <citation type="submission" date="2017-01" db="EMBL/GenBank/DDBJ databases">
        <authorList>
            <person name="Mah S.A."/>
            <person name="Swanson W.J."/>
            <person name="Moy G.W."/>
            <person name="Vacquier V.D."/>
        </authorList>
    </citation>
    <scope>NUCLEOTIDE SEQUENCE [LARGE SCALE GENOMIC DNA]</scope>
    <source>
        <strain evidence="8 9">DSM 11589</strain>
    </source>
</reference>
<keyword evidence="4" id="KW-0472">Membrane</keyword>
<name>A0A1N7MNN3_9PROT</name>
<protein>
    <submittedName>
        <fullName evidence="8">UDP-2,3-diacylglucosamine pyrophosphatase LpxH</fullName>
    </submittedName>
</protein>
<organism evidence="8 9">
    <name type="scientific">Insolitispirillum peregrinum</name>
    <dbReference type="NCBI Taxonomy" id="80876"/>
    <lineage>
        <taxon>Bacteria</taxon>
        <taxon>Pseudomonadati</taxon>
        <taxon>Pseudomonadota</taxon>
        <taxon>Alphaproteobacteria</taxon>
        <taxon>Rhodospirillales</taxon>
        <taxon>Novispirillaceae</taxon>
        <taxon>Insolitispirillum</taxon>
    </lineage>
</organism>
<dbReference type="EMBL" id="FTOA01000004">
    <property type="protein sequence ID" value="SIS87642.1"/>
    <property type="molecule type" value="Genomic_DNA"/>
</dbReference>
<dbReference type="OrthoDB" id="9802481at2"/>
<dbReference type="GO" id="GO:0046872">
    <property type="term" value="F:metal ion binding"/>
    <property type="evidence" value="ECO:0007669"/>
    <property type="project" value="UniProtKB-KW"/>
</dbReference>
<sequence>MNALSYLVGASPSATLIPPVTGTPSGQTADGPPSVPPLVPDGREDDDQPDGTAEHRYRTVFLSDIHLGTRGCKAEFLLDFLRSVDSETLYLVGDIIDGWRLRRSWYWPQAHNDVVQKLLRKARKGTRVLYVPGNHDEFARDYVENDFGHVRLLPEAIHQTADGRRFLVIHGDQFDGVVLYAKWLALLGDSAYTLALTLNHWFNLIRRRFGLPYWSLSRYLKHKVKNAVSFIAKYEGTMADEARRRGLDGVVCGHIHHAEIRDVNGITYCNDGDWVESCTALVEHFDGRLEILDWTKLRAGSDVAALATAGA</sequence>
<dbReference type="SUPFAM" id="SSF56300">
    <property type="entry name" value="Metallo-dependent phosphatases"/>
    <property type="match status" value="1"/>
</dbReference>
<evidence type="ECO:0000256" key="3">
    <source>
        <dbReference type="ARBA" id="ARBA00022723"/>
    </source>
</evidence>
<gene>
    <name evidence="8" type="ORF">SAMN05421779_104242</name>
</gene>
<dbReference type="CDD" id="cd07398">
    <property type="entry name" value="MPP_YbbF-LpxH"/>
    <property type="match status" value="1"/>
</dbReference>
<keyword evidence="5" id="KW-0464">Manganese</keyword>
<dbReference type="Proteomes" id="UP000185678">
    <property type="component" value="Unassembled WGS sequence"/>
</dbReference>
<dbReference type="GO" id="GO:0016020">
    <property type="term" value="C:membrane"/>
    <property type="evidence" value="ECO:0007669"/>
    <property type="project" value="GOC"/>
</dbReference>
<dbReference type="STRING" id="80876.SAMN05421779_104242"/>
<dbReference type="PANTHER" id="PTHR34990">
    <property type="entry name" value="UDP-2,3-DIACYLGLUCOSAMINE HYDROLASE-RELATED"/>
    <property type="match status" value="1"/>
</dbReference>
<keyword evidence="2" id="KW-0997">Cell inner membrane</keyword>
<evidence type="ECO:0000256" key="1">
    <source>
        <dbReference type="ARBA" id="ARBA00022475"/>
    </source>
</evidence>
<dbReference type="Pfam" id="PF00149">
    <property type="entry name" value="Metallophos"/>
    <property type="match status" value="1"/>
</dbReference>
<feature type="region of interest" description="Disordered" evidence="6">
    <location>
        <begin position="17"/>
        <end position="52"/>
    </location>
</feature>
<accession>A0A1N7MNN3</accession>